<name>O25518_HELPY</name>
<dbReference type="STRING" id="85962.HP_0847"/>
<dbReference type="Proteomes" id="UP000000429">
    <property type="component" value="Chromosome"/>
</dbReference>
<organism evidence="1 2">
    <name type="scientific">Helicobacter pylori (strain ATCC 700392 / 26695)</name>
    <name type="common">Campylobacter pylori</name>
    <dbReference type="NCBI Taxonomy" id="85962"/>
    <lineage>
        <taxon>Bacteria</taxon>
        <taxon>Pseudomonadati</taxon>
        <taxon>Campylobacterota</taxon>
        <taxon>Epsilonproteobacteria</taxon>
        <taxon>Campylobacterales</taxon>
        <taxon>Helicobacteraceae</taxon>
        <taxon>Helicobacter</taxon>
    </lineage>
</organism>
<dbReference type="EMBL" id="AE000511">
    <property type="protein sequence ID" value="AAD07920.1"/>
    <property type="molecule type" value="Genomic_DNA"/>
</dbReference>
<dbReference type="PATRIC" id="fig|85962.47.peg.901"/>
<protein>
    <submittedName>
        <fullName evidence="1">Uncharacterized protein</fullName>
    </submittedName>
</protein>
<dbReference type="EnsemblBacteria" id="AAD07920">
    <property type="protein sequence ID" value="AAD07920"/>
    <property type="gene ID" value="HP_0847"/>
</dbReference>
<keyword evidence="2" id="KW-1185">Reference proteome</keyword>
<accession>O25518</accession>
<dbReference type="PIR" id="G64625">
    <property type="entry name" value="G64625"/>
</dbReference>
<gene>
    <name evidence="1" type="ordered locus">HP_0847</name>
</gene>
<sequence length="33" mass="3704">MSYETIAESNESTVVAEFHSSNEKKALMRAKQS</sequence>
<dbReference type="AlphaFoldDB" id="O25518"/>
<dbReference type="KEGG" id="heo:C694_04340"/>
<evidence type="ECO:0000313" key="2">
    <source>
        <dbReference type="Proteomes" id="UP000000429"/>
    </source>
</evidence>
<dbReference type="PaxDb" id="85962-C694_04340"/>
<dbReference type="InParanoid" id="O25518"/>
<evidence type="ECO:0000313" key="1">
    <source>
        <dbReference type="EMBL" id="AAD07920.1"/>
    </source>
</evidence>
<reference evidence="1 2" key="1">
    <citation type="journal article" date="1997" name="Nature">
        <title>The complete genome sequence of the gastric pathogen Helicobacter pylori.</title>
        <authorList>
            <person name="Tomb J.-F."/>
            <person name="White O."/>
            <person name="Kerlavage A.R."/>
            <person name="Clayton R.A."/>
            <person name="Sutton G.G."/>
            <person name="Fleischmann R.D."/>
            <person name="Ketchum K.A."/>
            <person name="Klenk H.P."/>
            <person name="Gill S."/>
            <person name="Dougherty B.A."/>
            <person name="Nelson K."/>
            <person name="Quackenbush J."/>
            <person name="Zhou L."/>
            <person name="Kirkness E.F."/>
            <person name="Peterson S."/>
            <person name="Loftus B."/>
            <person name="Richardson D."/>
            <person name="Dodson R."/>
            <person name="Khalak H.G."/>
            <person name="Glodek A."/>
            <person name="McKenney K."/>
            <person name="Fitzegerald L.M."/>
            <person name="Lee N."/>
            <person name="Adams M.D."/>
            <person name="Hickey E.K."/>
            <person name="Berg D.E."/>
            <person name="Gocayne J.D."/>
            <person name="Utterback T.R."/>
            <person name="Peterson J.D."/>
            <person name="Kelley J.M."/>
            <person name="Karp P.D."/>
            <person name="Smith H.O."/>
            <person name="Fraser C.M."/>
            <person name="Venter J.C."/>
        </authorList>
    </citation>
    <scope>NUCLEOTIDE SEQUENCE [LARGE SCALE GENOMIC DNA]</scope>
    <source>
        <strain evidence="2">ATCC 700392 / 26695</strain>
    </source>
</reference>
<proteinExistence type="predicted"/>
<dbReference type="KEGG" id="hpy:HP_0847"/>